<dbReference type="InterPro" id="IPR051319">
    <property type="entry name" value="Oligoribo/pAp-PDE_c-di-AMP_PDE"/>
</dbReference>
<accession>A0A7M2YZZ9</accession>
<dbReference type="PANTHER" id="PTHR47618">
    <property type="entry name" value="BIFUNCTIONAL OLIGORIBONUCLEASE AND PAP PHOSPHATASE NRNA"/>
    <property type="match status" value="1"/>
</dbReference>
<reference evidence="4" key="2">
    <citation type="journal article" date="2019" name="MicrobiologyOpen">
        <title>High-quality draft genome sequence of Gaiella occulta isolated from a 150 meter deep mineral water borehole and comparison with the genome sequences of other deep-branching lineages of the phylum Actinobacteria.</title>
        <authorList>
            <person name="Severino R."/>
            <person name="Froufe H.J.C."/>
            <person name="Barroso C."/>
            <person name="Albuquerque L."/>
            <person name="Lobo-da-Cunha A."/>
            <person name="da Costa M.S."/>
            <person name="Egas C."/>
        </authorList>
    </citation>
    <scope>NUCLEOTIDE SEQUENCE [LARGE SCALE GENOMIC DNA]</scope>
    <source>
        <strain evidence="4">F2-233</strain>
    </source>
</reference>
<dbReference type="Proteomes" id="UP000254134">
    <property type="component" value="Unassembled WGS sequence"/>
</dbReference>
<dbReference type="InterPro" id="IPR001667">
    <property type="entry name" value="DDH_dom"/>
</dbReference>
<reference evidence="3 4" key="1">
    <citation type="submission" date="2018-07" db="EMBL/GenBank/DDBJ databases">
        <title>High-quality-draft genome sequence of Gaiella occulta.</title>
        <authorList>
            <person name="Severino R."/>
            <person name="Froufe H.J.C."/>
            <person name="Rainey F.A."/>
            <person name="Barroso C."/>
            <person name="Albuquerque L."/>
            <person name="Lobo-Da-Cunha A."/>
            <person name="Da Costa M.S."/>
            <person name="Egas C."/>
        </authorList>
    </citation>
    <scope>NUCLEOTIDE SEQUENCE [LARGE SCALE GENOMIC DNA]</scope>
    <source>
        <strain evidence="3 4">F2-233</strain>
    </source>
</reference>
<keyword evidence="4" id="KW-1185">Reference proteome</keyword>
<dbReference type="AlphaFoldDB" id="A0A7M2YZZ9"/>
<sequence>MQAVAEAIRTHERFLVTSHENPDGDALGSLLAMHLALQQLGKDSVMVLAGPAPLPGEYRFLELPARGLVRDVPGDHAGRVLVAVDCAQAARLTDPALLEATLVVDIDHHHDNTRFGDVNLVVADVSSTGELLAEVFREVGVALTPPIAEALYTALVTDTGRFQYSNTSPKALRLAADLVEAGADVRRVFQGVYESVQFAKLKLLARALERAETYADGRVIVSYLLRGDFAEVGAVEPYSEGIIDYLRSVEGVELAALIREPPRDGSPARKVSVRSSVASIDVSAIARKSGGGGHPQAAGFSSDLPIEEITAFVVDEFLAAAGAAPAAVPVA</sequence>
<comment type="caution">
    <text evidence="3">The sequence shown here is derived from an EMBL/GenBank/DDBJ whole genome shotgun (WGS) entry which is preliminary data.</text>
</comment>
<evidence type="ECO:0000313" key="4">
    <source>
        <dbReference type="Proteomes" id="UP000254134"/>
    </source>
</evidence>
<proteinExistence type="predicted"/>
<dbReference type="Gene3D" id="3.90.1640.10">
    <property type="entry name" value="inorganic pyrophosphatase (n-terminal core)"/>
    <property type="match status" value="1"/>
</dbReference>
<dbReference type="Pfam" id="PF02272">
    <property type="entry name" value="DHHA1"/>
    <property type="match status" value="1"/>
</dbReference>
<dbReference type="Pfam" id="PF01368">
    <property type="entry name" value="DHH"/>
    <property type="match status" value="1"/>
</dbReference>
<protein>
    <submittedName>
        <fullName evidence="3">Exopolyphosphatase-related protein</fullName>
    </submittedName>
</protein>
<dbReference type="SUPFAM" id="SSF64182">
    <property type="entry name" value="DHH phosphoesterases"/>
    <property type="match status" value="1"/>
</dbReference>
<dbReference type="InterPro" id="IPR038763">
    <property type="entry name" value="DHH_sf"/>
</dbReference>
<dbReference type="GO" id="GO:0003676">
    <property type="term" value="F:nucleic acid binding"/>
    <property type="evidence" value="ECO:0007669"/>
    <property type="project" value="InterPro"/>
</dbReference>
<name>A0A7M2YZZ9_9ACTN</name>
<evidence type="ECO:0000259" key="1">
    <source>
        <dbReference type="Pfam" id="PF01368"/>
    </source>
</evidence>
<gene>
    <name evidence="3" type="ORF">Gocc_0899</name>
</gene>
<feature type="domain" description="DHHA1" evidence="2">
    <location>
        <begin position="237"/>
        <end position="308"/>
    </location>
</feature>
<dbReference type="PANTHER" id="PTHR47618:SF1">
    <property type="entry name" value="BIFUNCTIONAL OLIGORIBONUCLEASE AND PAP PHOSPHATASE NRNA"/>
    <property type="match status" value="1"/>
</dbReference>
<feature type="domain" description="DDH" evidence="1">
    <location>
        <begin position="14"/>
        <end position="154"/>
    </location>
</feature>
<dbReference type="Gene3D" id="3.10.310.30">
    <property type="match status" value="1"/>
</dbReference>
<evidence type="ECO:0000313" key="3">
    <source>
        <dbReference type="EMBL" id="RDI75101.1"/>
    </source>
</evidence>
<organism evidence="3 4">
    <name type="scientific">Gaiella occulta</name>
    <dbReference type="NCBI Taxonomy" id="1002870"/>
    <lineage>
        <taxon>Bacteria</taxon>
        <taxon>Bacillati</taxon>
        <taxon>Actinomycetota</taxon>
        <taxon>Thermoleophilia</taxon>
        <taxon>Gaiellales</taxon>
        <taxon>Gaiellaceae</taxon>
        <taxon>Gaiella</taxon>
    </lineage>
</organism>
<evidence type="ECO:0000259" key="2">
    <source>
        <dbReference type="Pfam" id="PF02272"/>
    </source>
</evidence>
<dbReference type="InterPro" id="IPR003156">
    <property type="entry name" value="DHHA1_dom"/>
</dbReference>
<dbReference type="EMBL" id="QQZY01000002">
    <property type="protein sequence ID" value="RDI75101.1"/>
    <property type="molecule type" value="Genomic_DNA"/>
</dbReference>